<dbReference type="AlphaFoldDB" id="A0A9X1V0L2"/>
<keyword evidence="1" id="KW-0472">Membrane</keyword>
<dbReference type="EMBL" id="JAKVTV010000001">
    <property type="protein sequence ID" value="MCH4822082.1"/>
    <property type="molecule type" value="Genomic_DNA"/>
</dbReference>
<keyword evidence="1" id="KW-0812">Transmembrane</keyword>
<feature type="transmembrane region" description="Helical" evidence="1">
    <location>
        <begin position="28"/>
        <end position="49"/>
    </location>
</feature>
<evidence type="ECO:0000313" key="2">
    <source>
        <dbReference type="EMBL" id="MCH4822082.1"/>
    </source>
</evidence>
<organism evidence="2 3">
    <name type="scientific">Christiangramia lutea</name>
    <dbReference type="NCBI Taxonomy" id="1607951"/>
    <lineage>
        <taxon>Bacteria</taxon>
        <taxon>Pseudomonadati</taxon>
        <taxon>Bacteroidota</taxon>
        <taxon>Flavobacteriia</taxon>
        <taxon>Flavobacteriales</taxon>
        <taxon>Flavobacteriaceae</taxon>
        <taxon>Christiangramia</taxon>
    </lineage>
</organism>
<evidence type="ECO:0000313" key="3">
    <source>
        <dbReference type="Proteomes" id="UP001139226"/>
    </source>
</evidence>
<reference evidence="2" key="1">
    <citation type="submission" date="2022-03" db="EMBL/GenBank/DDBJ databases">
        <title>Gramella crocea sp. nov., isolated from activated sludge of a seafood processing plant.</title>
        <authorList>
            <person name="Zhang X."/>
        </authorList>
    </citation>
    <scope>NUCLEOTIDE SEQUENCE</scope>
    <source>
        <strain evidence="2">YJ019</strain>
    </source>
</reference>
<protein>
    <submittedName>
        <fullName evidence="2">Uncharacterized protein</fullName>
    </submittedName>
</protein>
<sequence>MNKVRILGVGSIITGILLGYFFERTGVHLLSGMLIGLGIGWTITGRFMVDGKTRKSRVRSE</sequence>
<name>A0A9X1V0L2_9FLAO</name>
<dbReference type="Proteomes" id="UP001139226">
    <property type="component" value="Unassembled WGS sequence"/>
</dbReference>
<dbReference type="RefSeq" id="WP_240712200.1">
    <property type="nucleotide sequence ID" value="NZ_JAKVTV010000001.1"/>
</dbReference>
<feature type="transmembrane region" description="Helical" evidence="1">
    <location>
        <begin position="5"/>
        <end position="22"/>
    </location>
</feature>
<evidence type="ECO:0000256" key="1">
    <source>
        <dbReference type="SAM" id="Phobius"/>
    </source>
</evidence>
<keyword evidence="3" id="KW-1185">Reference proteome</keyword>
<comment type="caution">
    <text evidence="2">The sequence shown here is derived from an EMBL/GenBank/DDBJ whole genome shotgun (WGS) entry which is preliminary data.</text>
</comment>
<proteinExistence type="predicted"/>
<keyword evidence="1" id="KW-1133">Transmembrane helix</keyword>
<accession>A0A9X1V0L2</accession>
<gene>
    <name evidence="2" type="ORF">ML462_02765</name>
</gene>